<dbReference type="GO" id="GO:0010043">
    <property type="term" value="P:response to zinc ion"/>
    <property type="evidence" value="ECO:0007669"/>
    <property type="project" value="TreeGrafter"/>
</dbReference>
<dbReference type="GO" id="GO:0055085">
    <property type="term" value="P:transmembrane transport"/>
    <property type="evidence" value="ECO:0007669"/>
    <property type="project" value="InterPro"/>
</dbReference>
<feature type="transmembrane region" description="Helical" evidence="7">
    <location>
        <begin position="104"/>
        <end position="125"/>
    </location>
</feature>
<feature type="transmembrane region" description="Helical" evidence="7">
    <location>
        <begin position="184"/>
        <end position="201"/>
    </location>
</feature>
<evidence type="ECO:0000256" key="4">
    <source>
        <dbReference type="ARBA" id="ARBA00022989"/>
    </source>
</evidence>
<evidence type="ECO:0000256" key="7">
    <source>
        <dbReference type="SAM" id="Phobius"/>
    </source>
</evidence>
<name>A0A2L2LJW7_AGRTU</name>
<evidence type="ECO:0000313" key="8">
    <source>
        <dbReference type="EMBL" id="AVH44635.1"/>
    </source>
</evidence>
<evidence type="ECO:0000256" key="6">
    <source>
        <dbReference type="RuleBase" id="RU003943"/>
    </source>
</evidence>
<feature type="transmembrane region" description="Helical" evidence="7">
    <location>
        <begin position="21"/>
        <end position="47"/>
    </location>
</feature>
<gene>
    <name evidence="8" type="primary">sitC</name>
    <name evidence="8" type="ORF">At1D1609_45940</name>
</gene>
<proteinExistence type="inferred from homology"/>
<evidence type="ECO:0000313" key="9">
    <source>
        <dbReference type="Proteomes" id="UP000237717"/>
    </source>
</evidence>
<reference evidence="8 9" key="1">
    <citation type="submission" date="2018-02" db="EMBL/GenBank/DDBJ databases">
        <title>Complete genome sequence of Agrobacterium tumefaciens 1D1609.</title>
        <authorList>
            <person name="Cho S.-T."/>
            <person name="Haryono M."/>
            <person name="Chang H.-H."/>
            <person name="Santos M.N."/>
            <person name="Lai E.-M."/>
            <person name="Kuo C.-H."/>
        </authorList>
    </citation>
    <scope>NUCLEOTIDE SEQUENCE [LARGE SCALE GENOMIC DNA]</scope>
    <source>
        <strain evidence="8 9">1D1609</strain>
    </source>
</reference>
<evidence type="ECO:0000256" key="2">
    <source>
        <dbReference type="ARBA" id="ARBA00008034"/>
    </source>
</evidence>
<organism evidence="8 9">
    <name type="scientific">Agrobacterium tumefaciens</name>
    <dbReference type="NCBI Taxonomy" id="358"/>
    <lineage>
        <taxon>Bacteria</taxon>
        <taxon>Pseudomonadati</taxon>
        <taxon>Pseudomonadota</taxon>
        <taxon>Alphaproteobacteria</taxon>
        <taxon>Hyphomicrobiales</taxon>
        <taxon>Rhizobiaceae</taxon>
        <taxon>Rhizobium/Agrobacterium group</taxon>
        <taxon>Agrobacterium</taxon>
        <taxon>Agrobacterium tumefaciens complex</taxon>
    </lineage>
</organism>
<feature type="transmembrane region" description="Helical" evidence="7">
    <location>
        <begin position="231"/>
        <end position="251"/>
    </location>
</feature>
<feature type="transmembrane region" description="Helical" evidence="7">
    <location>
        <begin position="207"/>
        <end position="224"/>
    </location>
</feature>
<protein>
    <submittedName>
        <fullName evidence="8">Manganese/iron transport system permease protein</fullName>
    </submittedName>
</protein>
<dbReference type="InterPro" id="IPR001626">
    <property type="entry name" value="ABC_TroCD"/>
</dbReference>
<dbReference type="FunFam" id="1.10.3470.10:FF:000003">
    <property type="entry name" value="Iron ABC transporter permease SitD"/>
    <property type="match status" value="1"/>
</dbReference>
<accession>A0A2L2LJW7</accession>
<dbReference type="EMBL" id="CP026925">
    <property type="protein sequence ID" value="AVH44635.1"/>
    <property type="molecule type" value="Genomic_DNA"/>
</dbReference>
<sequence>MIRRLRKKKSMINSLLEPFTYGYMLNAIWVSALVGGVCGFLSAYLMLKGWSLIGDALSHAIVPGVAGAYMLGLPFSLGAFLSGGLAAGSMLFLNQKTRLKEDAIIGLIFTSFFGLGLFMVSLSPTSVNIQTIVLGNILAITAEDTIQLALIGGISLIVLALKWRDFMVVFFDENHARTVGLKPEVLKVIFFTLLAASTVAALQTVGAFLVVAMVVTPGATAYLLTDRFERLILMSLIIGAATSFVGAYLSYFLDGATGGVIVVLQTAIFLAAFVFAPKHGLLASRAKARRALEETP</sequence>
<keyword evidence="3 6" id="KW-0812">Transmembrane</keyword>
<evidence type="ECO:0000256" key="3">
    <source>
        <dbReference type="ARBA" id="ARBA00022692"/>
    </source>
</evidence>
<dbReference type="PANTHER" id="PTHR30477">
    <property type="entry name" value="ABC-TRANSPORTER METAL-BINDING PROTEIN"/>
    <property type="match status" value="1"/>
</dbReference>
<comment type="subcellular location">
    <subcellularLocation>
        <location evidence="6">Cell membrane</location>
        <topology evidence="6">Multi-pass membrane protein</topology>
    </subcellularLocation>
    <subcellularLocation>
        <location evidence="1">Membrane</location>
        <topology evidence="1">Multi-pass membrane protein</topology>
    </subcellularLocation>
</comment>
<keyword evidence="6" id="KW-0813">Transport</keyword>
<dbReference type="GO" id="GO:0071281">
    <property type="term" value="P:cellular response to iron ion"/>
    <property type="evidence" value="ECO:0007669"/>
    <property type="project" value="UniProtKB-ARBA"/>
</dbReference>
<feature type="transmembrane region" description="Helical" evidence="7">
    <location>
        <begin position="145"/>
        <end position="163"/>
    </location>
</feature>
<dbReference type="Proteomes" id="UP000237717">
    <property type="component" value="Chromosome II"/>
</dbReference>
<dbReference type="PANTHER" id="PTHR30477:SF13">
    <property type="entry name" value="IRON TRANSPORT SYSTEM MEMBRANE PROTEIN HI_0360-RELATED"/>
    <property type="match status" value="1"/>
</dbReference>
<keyword evidence="4 7" id="KW-1133">Transmembrane helix</keyword>
<dbReference type="GO" id="GO:0043190">
    <property type="term" value="C:ATP-binding cassette (ABC) transporter complex"/>
    <property type="evidence" value="ECO:0007669"/>
    <property type="project" value="InterPro"/>
</dbReference>
<dbReference type="Pfam" id="PF00950">
    <property type="entry name" value="ABC-3"/>
    <property type="match status" value="1"/>
</dbReference>
<evidence type="ECO:0000256" key="5">
    <source>
        <dbReference type="ARBA" id="ARBA00023136"/>
    </source>
</evidence>
<feature type="transmembrane region" description="Helical" evidence="7">
    <location>
        <begin position="67"/>
        <end position="92"/>
    </location>
</feature>
<dbReference type="InterPro" id="IPR037294">
    <property type="entry name" value="ABC_BtuC-like"/>
</dbReference>
<feature type="transmembrane region" description="Helical" evidence="7">
    <location>
        <begin position="257"/>
        <end position="276"/>
    </location>
</feature>
<dbReference type="SUPFAM" id="SSF81345">
    <property type="entry name" value="ABC transporter involved in vitamin B12 uptake, BtuC"/>
    <property type="match status" value="1"/>
</dbReference>
<dbReference type="CDD" id="cd06550">
    <property type="entry name" value="TM_ABC_iron-siderophores_like"/>
    <property type="match status" value="1"/>
</dbReference>
<keyword evidence="5 7" id="KW-0472">Membrane</keyword>
<dbReference type="AlphaFoldDB" id="A0A2L2LJW7"/>
<comment type="similarity">
    <text evidence="2 6">Belongs to the ABC-3 integral membrane protein family.</text>
</comment>
<dbReference type="Gene3D" id="1.10.3470.10">
    <property type="entry name" value="ABC transporter involved in vitamin B12 uptake, BtuC"/>
    <property type="match status" value="1"/>
</dbReference>
<evidence type="ECO:0000256" key="1">
    <source>
        <dbReference type="ARBA" id="ARBA00004141"/>
    </source>
</evidence>